<sequence>MSPLRNLYDVSTKIDRKPLHSYTCIGYEWTSAECNQVLKTIGMAIKRLTVRQLALIAMILDEEEEEENQKTTRRYWIHDSVKERKTEGEFWTLYKHLVEDEEKFFQYFRMSTYQFNVLLKKIENDIFRRNTNFRECLSSKEKIAVCLR</sequence>
<evidence type="ECO:0008006" key="3">
    <source>
        <dbReference type="Google" id="ProtNLM"/>
    </source>
</evidence>
<protein>
    <recommendedName>
        <fullName evidence="3">Protein ALP1-like</fullName>
    </recommendedName>
</protein>
<keyword evidence="2" id="KW-1185">Reference proteome</keyword>
<dbReference type="OrthoDB" id="6581217at2759"/>
<name>A0A4C1X4D1_EUMVA</name>
<evidence type="ECO:0000313" key="1">
    <source>
        <dbReference type="EMBL" id="GBP57993.1"/>
    </source>
</evidence>
<dbReference type="EMBL" id="BGZK01000725">
    <property type="protein sequence ID" value="GBP57993.1"/>
    <property type="molecule type" value="Genomic_DNA"/>
</dbReference>
<reference evidence="1 2" key="1">
    <citation type="journal article" date="2019" name="Commun. Biol.">
        <title>The bagworm genome reveals a unique fibroin gene that provides high tensile strength.</title>
        <authorList>
            <person name="Kono N."/>
            <person name="Nakamura H."/>
            <person name="Ohtoshi R."/>
            <person name="Tomita M."/>
            <person name="Numata K."/>
            <person name="Arakawa K."/>
        </authorList>
    </citation>
    <scope>NUCLEOTIDE SEQUENCE [LARGE SCALE GENOMIC DNA]</scope>
</reference>
<comment type="caution">
    <text evidence="1">The sequence shown here is derived from an EMBL/GenBank/DDBJ whole genome shotgun (WGS) entry which is preliminary data.</text>
</comment>
<proteinExistence type="predicted"/>
<dbReference type="AlphaFoldDB" id="A0A4C1X4D1"/>
<dbReference type="Proteomes" id="UP000299102">
    <property type="component" value="Unassembled WGS sequence"/>
</dbReference>
<organism evidence="1 2">
    <name type="scientific">Eumeta variegata</name>
    <name type="common">Bagworm moth</name>
    <name type="synonym">Eumeta japonica</name>
    <dbReference type="NCBI Taxonomy" id="151549"/>
    <lineage>
        <taxon>Eukaryota</taxon>
        <taxon>Metazoa</taxon>
        <taxon>Ecdysozoa</taxon>
        <taxon>Arthropoda</taxon>
        <taxon>Hexapoda</taxon>
        <taxon>Insecta</taxon>
        <taxon>Pterygota</taxon>
        <taxon>Neoptera</taxon>
        <taxon>Endopterygota</taxon>
        <taxon>Lepidoptera</taxon>
        <taxon>Glossata</taxon>
        <taxon>Ditrysia</taxon>
        <taxon>Tineoidea</taxon>
        <taxon>Psychidae</taxon>
        <taxon>Oiketicinae</taxon>
        <taxon>Eumeta</taxon>
    </lineage>
</organism>
<evidence type="ECO:0000313" key="2">
    <source>
        <dbReference type="Proteomes" id="UP000299102"/>
    </source>
</evidence>
<gene>
    <name evidence="1" type="ORF">EVAR_32924_1</name>
</gene>
<accession>A0A4C1X4D1</accession>